<reference evidence="8 9" key="1">
    <citation type="journal article" date="2015" name="Proc. Natl. Acad. Sci. U.S.A.">
        <title>The resurrection genome of Boea hygrometrica: A blueprint for survival of dehydration.</title>
        <authorList>
            <person name="Xiao L."/>
            <person name="Yang G."/>
            <person name="Zhang L."/>
            <person name="Yang X."/>
            <person name="Zhao S."/>
            <person name="Ji Z."/>
            <person name="Zhou Q."/>
            <person name="Hu M."/>
            <person name="Wang Y."/>
            <person name="Chen M."/>
            <person name="Xu Y."/>
            <person name="Jin H."/>
            <person name="Xiao X."/>
            <person name="Hu G."/>
            <person name="Bao F."/>
            <person name="Hu Y."/>
            <person name="Wan P."/>
            <person name="Li L."/>
            <person name="Deng X."/>
            <person name="Kuang T."/>
            <person name="Xiang C."/>
            <person name="Zhu J.K."/>
            <person name="Oliver M.J."/>
            <person name="He Y."/>
        </authorList>
    </citation>
    <scope>NUCLEOTIDE SEQUENCE [LARGE SCALE GENOMIC DNA]</scope>
    <source>
        <strain evidence="9">cv. XS01</strain>
    </source>
</reference>
<proteinExistence type="inferred from homology"/>
<evidence type="ECO:0000256" key="3">
    <source>
        <dbReference type="ARBA" id="ARBA00022679"/>
    </source>
</evidence>
<sequence>MAEVKVLGCWRSAFSLRVEMALKLKGIEYEYIEEDMNNKSTLLLESNPVHKKVPVLLHNGKPIAESLVILEYINETWENGPSILPRSPYDRAMARFWANFLDDTCLPACMKAFLSEGEEQVKAKEEVQELLKFLDNELNGKKFFGGERIGFVDIAGNVLAYWCVIIAELCLPACMKAFLSEGEEQVKAKEEVQELLKFLDNELNGKKFFGGERIGFVDIAGNVLAYWCVIIAELVGIELITDDKFPHLCTWMEVYLNSSFIKEHMPDREKLADSLRARFQKTG</sequence>
<dbReference type="SUPFAM" id="SSF52833">
    <property type="entry name" value="Thioredoxin-like"/>
    <property type="match status" value="1"/>
</dbReference>
<dbReference type="InterPro" id="IPR040079">
    <property type="entry name" value="Glutathione_S-Trfase"/>
</dbReference>
<dbReference type="SFLD" id="SFLDG01152">
    <property type="entry name" value="Main.3:_Omega-_and_Tau-like"/>
    <property type="match status" value="1"/>
</dbReference>
<evidence type="ECO:0000256" key="2">
    <source>
        <dbReference type="ARBA" id="ARBA00012452"/>
    </source>
</evidence>
<dbReference type="SUPFAM" id="SSF47616">
    <property type="entry name" value="GST C-terminal domain-like"/>
    <property type="match status" value="2"/>
</dbReference>
<dbReference type="AlphaFoldDB" id="A0A2Z7ANG0"/>
<feature type="domain" description="GST N-terminal" evidence="6">
    <location>
        <begin position="2"/>
        <end position="81"/>
    </location>
</feature>
<dbReference type="Pfam" id="PF02798">
    <property type="entry name" value="GST_N"/>
    <property type="match status" value="1"/>
</dbReference>
<dbReference type="Gene3D" id="1.20.1050.10">
    <property type="match status" value="2"/>
</dbReference>
<dbReference type="Gene3D" id="3.40.30.10">
    <property type="entry name" value="Glutaredoxin"/>
    <property type="match status" value="1"/>
</dbReference>
<evidence type="ECO:0000313" key="8">
    <source>
        <dbReference type="EMBL" id="KZV23273.1"/>
    </source>
</evidence>
<dbReference type="SFLD" id="SFLDG00358">
    <property type="entry name" value="Main_(cytGST)"/>
    <property type="match status" value="1"/>
</dbReference>
<organism evidence="8 9">
    <name type="scientific">Dorcoceras hygrometricum</name>
    <dbReference type="NCBI Taxonomy" id="472368"/>
    <lineage>
        <taxon>Eukaryota</taxon>
        <taxon>Viridiplantae</taxon>
        <taxon>Streptophyta</taxon>
        <taxon>Embryophyta</taxon>
        <taxon>Tracheophyta</taxon>
        <taxon>Spermatophyta</taxon>
        <taxon>Magnoliopsida</taxon>
        <taxon>eudicotyledons</taxon>
        <taxon>Gunneridae</taxon>
        <taxon>Pentapetalae</taxon>
        <taxon>asterids</taxon>
        <taxon>lamiids</taxon>
        <taxon>Lamiales</taxon>
        <taxon>Gesneriaceae</taxon>
        <taxon>Didymocarpoideae</taxon>
        <taxon>Trichosporeae</taxon>
        <taxon>Loxocarpinae</taxon>
        <taxon>Dorcoceras</taxon>
    </lineage>
</organism>
<dbReference type="EMBL" id="KV013941">
    <property type="protein sequence ID" value="KZV23273.1"/>
    <property type="molecule type" value="Genomic_DNA"/>
</dbReference>
<evidence type="ECO:0000256" key="4">
    <source>
        <dbReference type="ARBA" id="ARBA00047960"/>
    </source>
</evidence>
<evidence type="ECO:0000259" key="7">
    <source>
        <dbReference type="PROSITE" id="PS50405"/>
    </source>
</evidence>
<dbReference type="PROSITE" id="PS50405">
    <property type="entry name" value="GST_CTER"/>
    <property type="match status" value="1"/>
</dbReference>
<accession>A0A2Z7ANG0</accession>
<dbReference type="InterPro" id="IPR010987">
    <property type="entry name" value="Glutathione-S-Trfase_C-like"/>
</dbReference>
<comment type="catalytic activity">
    <reaction evidence="4">
        <text>RX + glutathione = an S-substituted glutathione + a halide anion + H(+)</text>
        <dbReference type="Rhea" id="RHEA:16437"/>
        <dbReference type="ChEBI" id="CHEBI:15378"/>
        <dbReference type="ChEBI" id="CHEBI:16042"/>
        <dbReference type="ChEBI" id="CHEBI:17792"/>
        <dbReference type="ChEBI" id="CHEBI:57925"/>
        <dbReference type="ChEBI" id="CHEBI:90779"/>
        <dbReference type="EC" id="2.5.1.18"/>
    </reaction>
</comment>
<dbReference type="FunFam" id="3.40.30.10:FF:000014">
    <property type="entry name" value="Tau class glutathione S-transferase"/>
    <property type="match status" value="1"/>
</dbReference>
<dbReference type="InterPro" id="IPR004045">
    <property type="entry name" value="Glutathione_S-Trfase_N"/>
</dbReference>
<evidence type="ECO:0000256" key="5">
    <source>
        <dbReference type="ARBA" id="ARBA00071370"/>
    </source>
</evidence>
<dbReference type="SFLD" id="SFLDS00019">
    <property type="entry name" value="Glutathione_Transferase_(cytos"/>
    <property type="match status" value="1"/>
</dbReference>
<dbReference type="Pfam" id="PF00043">
    <property type="entry name" value="GST_C"/>
    <property type="match status" value="2"/>
</dbReference>
<dbReference type="InterPro" id="IPR036282">
    <property type="entry name" value="Glutathione-S-Trfase_C_sf"/>
</dbReference>
<dbReference type="GO" id="GO:0006749">
    <property type="term" value="P:glutathione metabolic process"/>
    <property type="evidence" value="ECO:0007669"/>
    <property type="project" value="InterPro"/>
</dbReference>
<dbReference type="Proteomes" id="UP000250235">
    <property type="component" value="Unassembled WGS sequence"/>
</dbReference>
<dbReference type="InterPro" id="IPR004046">
    <property type="entry name" value="GST_C"/>
</dbReference>
<keyword evidence="3 8" id="KW-0808">Transferase</keyword>
<evidence type="ECO:0000259" key="6">
    <source>
        <dbReference type="PROSITE" id="PS50404"/>
    </source>
</evidence>
<evidence type="ECO:0000313" key="9">
    <source>
        <dbReference type="Proteomes" id="UP000250235"/>
    </source>
</evidence>
<evidence type="ECO:0000256" key="1">
    <source>
        <dbReference type="ARBA" id="ARBA00009929"/>
    </source>
</evidence>
<dbReference type="CDD" id="cd03185">
    <property type="entry name" value="GST_C_Tau"/>
    <property type="match status" value="1"/>
</dbReference>
<dbReference type="GO" id="GO:0004364">
    <property type="term" value="F:glutathione transferase activity"/>
    <property type="evidence" value="ECO:0007669"/>
    <property type="project" value="UniProtKB-EC"/>
</dbReference>
<gene>
    <name evidence="8" type="ORF">F511_17782</name>
</gene>
<dbReference type="CDD" id="cd03058">
    <property type="entry name" value="GST_N_Tau"/>
    <property type="match status" value="1"/>
</dbReference>
<dbReference type="PANTHER" id="PTHR11260">
    <property type="entry name" value="GLUTATHIONE S-TRANSFERASE, GST, SUPERFAMILY, GST DOMAIN CONTAINING"/>
    <property type="match status" value="1"/>
</dbReference>
<comment type="similarity">
    <text evidence="1">Belongs to the GST superfamily. HSP26 family.</text>
</comment>
<protein>
    <recommendedName>
        <fullName evidence="5">Probable glutathione S-transferase</fullName>
        <ecNumber evidence="2">2.5.1.18</ecNumber>
    </recommendedName>
</protein>
<dbReference type="InterPro" id="IPR036249">
    <property type="entry name" value="Thioredoxin-like_sf"/>
</dbReference>
<dbReference type="PROSITE" id="PS50404">
    <property type="entry name" value="GST_NTER"/>
    <property type="match status" value="1"/>
</dbReference>
<dbReference type="EC" id="2.5.1.18" evidence="2"/>
<dbReference type="FunFam" id="1.20.1050.10:FF:000012">
    <property type="entry name" value="Tau class glutathione S-transferase"/>
    <property type="match status" value="1"/>
</dbReference>
<name>A0A2Z7ANG0_9LAMI</name>
<dbReference type="PANTHER" id="PTHR11260:SF676">
    <property type="entry name" value="GLUTATHIONE S-TRANSFERASE U8"/>
    <property type="match status" value="1"/>
</dbReference>
<keyword evidence="9" id="KW-1185">Reference proteome</keyword>
<feature type="domain" description="GST C-terminal" evidence="7">
    <location>
        <begin position="87"/>
        <end position="283"/>
    </location>
</feature>
<dbReference type="GO" id="GO:0005737">
    <property type="term" value="C:cytoplasm"/>
    <property type="evidence" value="ECO:0007669"/>
    <property type="project" value="TreeGrafter"/>
</dbReference>
<dbReference type="OrthoDB" id="4951845at2759"/>
<dbReference type="InterPro" id="IPR045073">
    <property type="entry name" value="Omega/Tau-like"/>
</dbReference>
<dbReference type="InterPro" id="IPR045074">
    <property type="entry name" value="GST_C_Tau"/>
</dbReference>